<evidence type="ECO:0000256" key="5">
    <source>
        <dbReference type="SAM" id="MobiDB-lite"/>
    </source>
</evidence>
<sequence>MNTIDIIVLAILVFSCINGLRRGLLSALASLLGWILALFVATSLASTLAPFMSGFSHSLMVQKVAAFACVALAIIVLTWIVTSILSGILKTLKLDPLNRLAGGMFGVVKSLFIVLIVMQSLAPWLHSAQSWQHSLFVQALLPYAPLATDLSKDVASDAIKHMNHQGQAEVVTSDDSSFGQGSSLGNRSEHSTKNPFN</sequence>
<dbReference type="HOGENOM" id="CLU_092720_4_0_6"/>
<comment type="caution">
    <text evidence="7">The sequence shown here is derived from an EMBL/GenBank/DDBJ whole genome shotgun (WGS) entry which is preliminary data.</text>
</comment>
<feature type="region of interest" description="Disordered" evidence="5">
    <location>
        <begin position="170"/>
        <end position="197"/>
    </location>
</feature>
<proteinExistence type="predicted"/>
<keyword evidence="3 6" id="KW-1133">Transmembrane helix</keyword>
<dbReference type="PANTHER" id="PTHR37306:SF1">
    <property type="entry name" value="COLICIN V PRODUCTION PROTEIN"/>
    <property type="match status" value="1"/>
</dbReference>
<dbReference type="EMBL" id="AYEU01000006">
    <property type="protein sequence ID" value="ESK51125.1"/>
    <property type="molecule type" value="Genomic_DNA"/>
</dbReference>
<dbReference type="PATRIC" id="fig|1341683.3.peg.1616"/>
<dbReference type="GO" id="GO:0009403">
    <property type="term" value="P:toxin biosynthetic process"/>
    <property type="evidence" value="ECO:0007669"/>
    <property type="project" value="InterPro"/>
</dbReference>
<dbReference type="InterPro" id="IPR003825">
    <property type="entry name" value="Colicin-V_CvpA"/>
</dbReference>
<dbReference type="PANTHER" id="PTHR37306">
    <property type="entry name" value="COLICIN V PRODUCTION PROTEIN"/>
    <property type="match status" value="1"/>
</dbReference>
<feature type="compositionally biased region" description="Basic and acidic residues" evidence="5">
    <location>
        <begin position="187"/>
        <end position="197"/>
    </location>
</feature>
<feature type="compositionally biased region" description="Polar residues" evidence="5">
    <location>
        <begin position="173"/>
        <end position="186"/>
    </location>
</feature>
<accession>V2UR31</accession>
<evidence type="ECO:0000256" key="1">
    <source>
        <dbReference type="ARBA" id="ARBA00004141"/>
    </source>
</evidence>
<keyword evidence="2 6" id="KW-0812">Transmembrane</keyword>
<evidence type="ECO:0000256" key="2">
    <source>
        <dbReference type="ARBA" id="ARBA00022692"/>
    </source>
</evidence>
<dbReference type="AlphaFoldDB" id="V2UR31"/>
<dbReference type="STRING" id="396323.VH98_02800"/>
<keyword evidence="8" id="KW-1185">Reference proteome</keyword>
<evidence type="ECO:0008006" key="9">
    <source>
        <dbReference type="Google" id="ProtNLM"/>
    </source>
</evidence>
<name>V2UR31_9GAMM</name>
<feature type="transmembrane region" description="Helical" evidence="6">
    <location>
        <begin position="6"/>
        <end position="24"/>
    </location>
</feature>
<protein>
    <recommendedName>
        <fullName evidence="9">Membrane protein required for colicin V production</fullName>
    </recommendedName>
</protein>
<dbReference type="RefSeq" id="WP_004900558.1">
    <property type="nucleotide sequence ID" value="NZ_BBTI01000002.1"/>
</dbReference>
<dbReference type="Proteomes" id="UP000018418">
    <property type="component" value="Unassembled WGS sequence"/>
</dbReference>
<evidence type="ECO:0000313" key="7">
    <source>
        <dbReference type="EMBL" id="ESK51125.1"/>
    </source>
</evidence>
<comment type="subcellular location">
    <subcellularLocation>
        <location evidence="1">Membrane</location>
        <topology evidence="1">Multi-pass membrane protein</topology>
    </subcellularLocation>
</comment>
<dbReference type="Pfam" id="PF02674">
    <property type="entry name" value="Colicin_V"/>
    <property type="match status" value="1"/>
</dbReference>
<evidence type="ECO:0000313" key="8">
    <source>
        <dbReference type="Proteomes" id="UP000018418"/>
    </source>
</evidence>
<keyword evidence="4 6" id="KW-0472">Membrane</keyword>
<organism evidence="7 8">
    <name type="scientific">Acinetobacter brisouii CIP 110357</name>
    <dbReference type="NCBI Taxonomy" id="1341683"/>
    <lineage>
        <taxon>Bacteria</taxon>
        <taxon>Pseudomonadati</taxon>
        <taxon>Pseudomonadota</taxon>
        <taxon>Gammaproteobacteria</taxon>
        <taxon>Moraxellales</taxon>
        <taxon>Moraxellaceae</taxon>
        <taxon>Acinetobacter</taxon>
    </lineage>
</organism>
<evidence type="ECO:0000256" key="6">
    <source>
        <dbReference type="SAM" id="Phobius"/>
    </source>
</evidence>
<gene>
    <name evidence="7" type="ORF">P255_01631</name>
</gene>
<feature type="transmembrane region" description="Helical" evidence="6">
    <location>
        <begin position="31"/>
        <end position="52"/>
    </location>
</feature>
<reference evidence="7 8" key="1">
    <citation type="submission" date="2013-10" db="EMBL/GenBank/DDBJ databases">
        <title>The Genome Sequence of Acinetobacter brisouii CIP 110357.</title>
        <authorList>
            <consortium name="The Broad Institute Genomics Platform"/>
            <consortium name="The Broad Institute Genome Sequencing Center for Infectious Disease"/>
            <person name="Cerqueira G."/>
            <person name="Feldgarden M."/>
            <person name="Courvalin P."/>
            <person name="Grillot-Courvalin C."/>
            <person name="Clermont D."/>
            <person name="Rocha E."/>
            <person name="Yoon E.-J."/>
            <person name="Nemec A."/>
            <person name="Young S.K."/>
            <person name="Zeng Q."/>
            <person name="Gargeya S."/>
            <person name="Fitzgerald M."/>
            <person name="Abouelleil A."/>
            <person name="Alvarado L."/>
            <person name="Berlin A.M."/>
            <person name="Chapman S.B."/>
            <person name="Gainer-Dewar J."/>
            <person name="Goldberg J."/>
            <person name="Gnerre S."/>
            <person name="Griggs A."/>
            <person name="Gujja S."/>
            <person name="Hansen M."/>
            <person name="Howarth C."/>
            <person name="Imamovic A."/>
            <person name="Ireland A."/>
            <person name="Larimer J."/>
            <person name="McCowan C."/>
            <person name="Murphy C."/>
            <person name="Pearson M."/>
            <person name="Poon T.W."/>
            <person name="Priest M."/>
            <person name="Roberts A."/>
            <person name="Saif S."/>
            <person name="Shea T."/>
            <person name="Sykes S."/>
            <person name="Wortman J."/>
            <person name="Nusbaum C."/>
            <person name="Birren B."/>
        </authorList>
    </citation>
    <scope>NUCLEOTIDE SEQUENCE [LARGE SCALE GENOMIC DNA]</scope>
    <source>
        <strain evidence="7 8">CIP 110357</strain>
    </source>
</reference>
<evidence type="ECO:0000256" key="3">
    <source>
        <dbReference type="ARBA" id="ARBA00022989"/>
    </source>
</evidence>
<evidence type="ECO:0000256" key="4">
    <source>
        <dbReference type="ARBA" id="ARBA00023136"/>
    </source>
</evidence>
<dbReference type="OrthoDB" id="9810601at2"/>
<dbReference type="GO" id="GO:0016020">
    <property type="term" value="C:membrane"/>
    <property type="evidence" value="ECO:0007669"/>
    <property type="project" value="UniProtKB-SubCell"/>
</dbReference>
<feature type="transmembrane region" description="Helical" evidence="6">
    <location>
        <begin position="64"/>
        <end position="88"/>
    </location>
</feature>
<feature type="transmembrane region" description="Helical" evidence="6">
    <location>
        <begin position="100"/>
        <end position="125"/>
    </location>
</feature>